<dbReference type="RefSeq" id="WP_191710590.1">
    <property type="nucleotide sequence ID" value="NZ_JACSPQ010000017.1"/>
</dbReference>
<name>A0ABR8VDP7_9BACT</name>
<dbReference type="PANTHER" id="PTHR41373:SF1">
    <property type="entry name" value="PHOSPHATIDYLGLYCEROL LYSYLTRANSFERASE C-TERMINAL DOMAIN-CONTAINING PROTEIN"/>
    <property type="match status" value="1"/>
</dbReference>
<evidence type="ECO:0000313" key="3">
    <source>
        <dbReference type="Proteomes" id="UP000616346"/>
    </source>
</evidence>
<proteinExistence type="predicted"/>
<dbReference type="InterPro" id="IPR016732">
    <property type="entry name" value="UCP018688"/>
</dbReference>
<dbReference type="PANTHER" id="PTHR41373">
    <property type="entry name" value="DUF2156 DOMAIN-CONTAINING PROTEIN"/>
    <property type="match status" value="1"/>
</dbReference>
<accession>A0ABR8VDP7</accession>
<dbReference type="InterPro" id="IPR016181">
    <property type="entry name" value="Acyl_CoA_acyltransferase"/>
</dbReference>
<dbReference type="Proteomes" id="UP000616346">
    <property type="component" value="Unassembled WGS sequence"/>
</dbReference>
<dbReference type="EMBL" id="JACSPQ010000017">
    <property type="protein sequence ID" value="MBD8002905.1"/>
    <property type="molecule type" value="Genomic_DNA"/>
</dbReference>
<evidence type="ECO:0000313" key="2">
    <source>
        <dbReference type="EMBL" id="MBD8002905.1"/>
    </source>
</evidence>
<dbReference type="Pfam" id="PF09924">
    <property type="entry name" value="LPG_synthase_C"/>
    <property type="match status" value="1"/>
</dbReference>
<dbReference type="Gene3D" id="3.40.630.30">
    <property type="match status" value="1"/>
</dbReference>
<evidence type="ECO:0000259" key="1">
    <source>
        <dbReference type="Pfam" id="PF09924"/>
    </source>
</evidence>
<comment type="caution">
    <text evidence="2">The sequence shown here is derived from an EMBL/GenBank/DDBJ whole genome shotgun (WGS) entry which is preliminary data.</text>
</comment>
<dbReference type="SUPFAM" id="SSF55729">
    <property type="entry name" value="Acyl-CoA N-acyltransferases (Nat)"/>
    <property type="match status" value="2"/>
</dbReference>
<feature type="domain" description="Phosphatidylglycerol lysyltransferase C-terminal" evidence="1">
    <location>
        <begin position="23"/>
        <end position="293"/>
    </location>
</feature>
<gene>
    <name evidence="2" type="ORF">H9626_11910</name>
</gene>
<sequence>MVPFKPIELEDRARVLHYTLSSPRRNCDLSFVNLYSWSFLYQTEIAEQDGFLLFRFYVDGGLAYMMPVGEGDVRPVVAALMEDANRLNAPFRMLGVCVNMKETLEQAFPGRFRFTSDRDYADYIYLRSDLATLRGKKFQPKRNHVNKFKASYPDYEYRQLTPELVPECLRLEALWCKANDCAENAALQAERRSMTNALENMEKLGLTGGVLHVQGNIVAFTFGAPINKETFDTCVEKADTSIEGSYAMINYEFANRIPEQYIYVNREEDLGLEGLRKAKLSYQPETILEKYMAELV</sequence>
<dbReference type="InterPro" id="IPR024320">
    <property type="entry name" value="LPG_synthase_C"/>
</dbReference>
<protein>
    <submittedName>
        <fullName evidence="2">DUF2156 domain-containing protein</fullName>
    </submittedName>
</protein>
<dbReference type="PIRSF" id="PIRSF018688">
    <property type="entry name" value="UCP018688"/>
    <property type="match status" value="1"/>
</dbReference>
<reference evidence="2 3" key="1">
    <citation type="submission" date="2020-08" db="EMBL/GenBank/DDBJ databases">
        <title>A Genomic Blueprint of the Chicken Gut Microbiome.</title>
        <authorList>
            <person name="Gilroy R."/>
            <person name="Ravi A."/>
            <person name="Getino M."/>
            <person name="Pursley I."/>
            <person name="Horton D.L."/>
            <person name="Alikhan N.-F."/>
            <person name="Baker D."/>
            <person name="Gharbi K."/>
            <person name="Hall N."/>
            <person name="Watson M."/>
            <person name="Adriaenssens E.M."/>
            <person name="Foster-Nyarko E."/>
            <person name="Jarju S."/>
            <person name="Secka A."/>
            <person name="Antonio M."/>
            <person name="Oren A."/>
            <person name="Chaudhuri R."/>
            <person name="La Ragione R.M."/>
            <person name="Hildebrand F."/>
            <person name="Pallen M.J."/>
        </authorList>
    </citation>
    <scope>NUCLEOTIDE SEQUENCE [LARGE SCALE GENOMIC DNA]</scope>
    <source>
        <strain evidence="2 3">Sa1YUN3</strain>
    </source>
</reference>
<organism evidence="2 3">
    <name type="scientific">Phocaeicola faecium</name>
    <dbReference type="NCBI Taxonomy" id="2762213"/>
    <lineage>
        <taxon>Bacteria</taxon>
        <taxon>Pseudomonadati</taxon>
        <taxon>Bacteroidota</taxon>
        <taxon>Bacteroidia</taxon>
        <taxon>Bacteroidales</taxon>
        <taxon>Bacteroidaceae</taxon>
        <taxon>Phocaeicola</taxon>
    </lineage>
</organism>
<keyword evidence="3" id="KW-1185">Reference proteome</keyword>